<dbReference type="Pfam" id="PF05133">
    <property type="entry name" value="SPP1_portal"/>
    <property type="match status" value="1"/>
</dbReference>
<comment type="caution">
    <text evidence="1">The sequence shown here is derived from an EMBL/GenBank/DDBJ whole genome shotgun (WGS) entry which is preliminary data.</text>
</comment>
<accession>A0A3N1HTS9</accession>
<name>A0A3N1HTS9_9ACTN</name>
<evidence type="ECO:0000313" key="1">
    <source>
        <dbReference type="EMBL" id="ROP45938.1"/>
    </source>
</evidence>
<gene>
    <name evidence="1" type="ORF">EDC03_0554</name>
</gene>
<dbReference type="InParanoid" id="A0A3N1HTS9"/>
<dbReference type="OrthoDB" id="1780383at2"/>
<proteinExistence type="predicted"/>
<dbReference type="EMBL" id="RJKN01000001">
    <property type="protein sequence ID" value="ROP45938.1"/>
    <property type="molecule type" value="Genomic_DNA"/>
</dbReference>
<protein>
    <submittedName>
        <fullName evidence="1">SPP1 Gp6-like portal protein</fullName>
    </submittedName>
</protein>
<dbReference type="RefSeq" id="WP_123378605.1">
    <property type="nucleotide sequence ID" value="NZ_RJKN01000001.1"/>
</dbReference>
<organism evidence="1 2">
    <name type="scientific">Pseudokineococcus lusitanus</name>
    <dbReference type="NCBI Taxonomy" id="763993"/>
    <lineage>
        <taxon>Bacteria</taxon>
        <taxon>Bacillati</taxon>
        <taxon>Actinomycetota</taxon>
        <taxon>Actinomycetes</taxon>
        <taxon>Kineosporiales</taxon>
        <taxon>Kineosporiaceae</taxon>
        <taxon>Pseudokineococcus</taxon>
    </lineage>
</organism>
<dbReference type="AlphaFoldDB" id="A0A3N1HTS9"/>
<keyword evidence="2" id="KW-1185">Reference proteome</keyword>
<dbReference type="InterPro" id="IPR021145">
    <property type="entry name" value="Portal_protein_SPP1_Gp6-like"/>
</dbReference>
<reference evidence="1 2" key="1">
    <citation type="journal article" date="2015" name="Stand. Genomic Sci.">
        <title>Genomic Encyclopedia of Bacterial and Archaeal Type Strains, Phase III: the genomes of soil and plant-associated and newly described type strains.</title>
        <authorList>
            <person name="Whitman W.B."/>
            <person name="Woyke T."/>
            <person name="Klenk H.P."/>
            <person name="Zhou Y."/>
            <person name="Lilburn T.G."/>
            <person name="Beck B.J."/>
            <person name="De Vos P."/>
            <person name="Vandamme P."/>
            <person name="Eisen J.A."/>
            <person name="Garrity G."/>
            <person name="Hugenholtz P."/>
            <person name="Kyrpides N.C."/>
        </authorList>
    </citation>
    <scope>NUCLEOTIDE SEQUENCE [LARGE SCALE GENOMIC DNA]</scope>
    <source>
        <strain evidence="1 2">CECT 7306</strain>
    </source>
</reference>
<dbReference type="Proteomes" id="UP000276232">
    <property type="component" value="Unassembled WGS sequence"/>
</dbReference>
<evidence type="ECO:0000313" key="2">
    <source>
        <dbReference type="Proteomes" id="UP000276232"/>
    </source>
</evidence>
<sequence length="465" mass="51582">MPLSADETRDNLNALTGRLGREKSVLTRLDAYYEGTQRLEQMGIAVPPQLARFTTMVNWPRVTADSLNQRCGVRGFRLPGQTGTDGDLADVWQANDLDEESQQAHLDALVFGRSYAAVGTRHPDEPDADLPLVTVESPLCMTHDVDPRTRRVTRALRKVRSGDVELATLYLPDETIWLERSPRTRGWEEKDRDDHQLGVVPVVPLVNRPRLGNRYGVSEIADVISLTDAACRALTDAQLATEALAVPQKYVLGAAEKDFVDPQGRPVTKWESYFGAVWTLMNEKATVGSFPAADLKNFETIVNHYANLVSGVSGLPTRFYGQYTTNPPSEGSIVADETRLIQNAYRVHVQAGGFWESVMRLCMRLVYGEWDPDLKRMETLWRSPETPTRAQQADAVQKLATTVINGVPLVPLEMARESLGWSEADLARARELDDSGLERDPVMRATRALRDTTTAPAGDQPAVTA</sequence>